<dbReference type="Pfam" id="PF01408">
    <property type="entry name" value="GFO_IDH_MocA"/>
    <property type="match status" value="1"/>
</dbReference>
<dbReference type="InterPro" id="IPR036291">
    <property type="entry name" value="NAD(P)-bd_dom_sf"/>
</dbReference>
<dbReference type="PANTHER" id="PTHR43054:SF1">
    <property type="entry name" value="SCYLLO-INOSITOL 2-DEHYDROGENASE (NADP(+)) IOLU"/>
    <property type="match status" value="1"/>
</dbReference>
<dbReference type="SUPFAM" id="SSF55347">
    <property type="entry name" value="Glyceraldehyde-3-phosphate dehydrogenase-like, C-terminal domain"/>
    <property type="match status" value="1"/>
</dbReference>
<reference evidence="3 6" key="2">
    <citation type="submission" date="2019-07" db="EMBL/GenBank/DDBJ databases">
        <title>Whole genome shotgun sequence of Halolactibacillus halophilus NBRC 100868.</title>
        <authorList>
            <person name="Hosoyama A."/>
            <person name="Uohara A."/>
            <person name="Ohji S."/>
            <person name="Ichikawa N."/>
        </authorList>
    </citation>
    <scope>NUCLEOTIDE SEQUENCE [LARGE SCALE GENOMIC DNA]</scope>
    <source>
        <strain evidence="3 6">NBRC 100868</strain>
    </source>
</reference>
<dbReference type="AlphaFoldDB" id="A0A1I5T9J2"/>
<dbReference type="PANTHER" id="PTHR43054">
    <property type="match status" value="1"/>
</dbReference>
<dbReference type="InterPro" id="IPR055170">
    <property type="entry name" value="GFO_IDH_MocA-like_dom"/>
</dbReference>
<name>A0A1I5T9J2_9BACI</name>
<evidence type="ECO:0000313" key="4">
    <source>
        <dbReference type="EMBL" id="SFP79096.1"/>
    </source>
</evidence>
<evidence type="ECO:0000259" key="1">
    <source>
        <dbReference type="Pfam" id="PF01408"/>
    </source>
</evidence>
<accession>A0A1I5T9J2</accession>
<evidence type="ECO:0000313" key="5">
    <source>
        <dbReference type="Proteomes" id="UP000242243"/>
    </source>
</evidence>
<protein>
    <submittedName>
        <fullName evidence="3">Oxidoreductase YulF</fullName>
    </submittedName>
    <submittedName>
        <fullName evidence="4">Predicted dehydrogenase</fullName>
    </submittedName>
</protein>
<proteinExistence type="predicted"/>
<dbReference type="STRING" id="306540.SAMN05421839_1665"/>
<dbReference type="Proteomes" id="UP000321547">
    <property type="component" value="Unassembled WGS sequence"/>
</dbReference>
<dbReference type="Gene3D" id="3.30.360.10">
    <property type="entry name" value="Dihydrodipicolinate Reductase, domain 2"/>
    <property type="match status" value="1"/>
</dbReference>
<gene>
    <name evidence="3" type="primary">yulF</name>
    <name evidence="3" type="ORF">HHA03_24320</name>
    <name evidence="4" type="ORF">SAMN05421839_1665</name>
</gene>
<dbReference type="InterPro" id="IPR000683">
    <property type="entry name" value="Gfo/Idh/MocA-like_OxRdtase_N"/>
</dbReference>
<keyword evidence="6" id="KW-1185">Reference proteome</keyword>
<dbReference type="RefSeq" id="WP_089834017.1">
    <property type="nucleotide sequence ID" value="NZ_BJWI01000075.1"/>
</dbReference>
<evidence type="ECO:0000313" key="6">
    <source>
        <dbReference type="Proteomes" id="UP000321547"/>
    </source>
</evidence>
<evidence type="ECO:0000259" key="2">
    <source>
        <dbReference type="Pfam" id="PF22725"/>
    </source>
</evidence>
<dbReference type="SUPFAM" id="SSF51735">
    <property type="entry name" value="NAD(P)-binding Rossmann-fold domains"/>
    <property type="match status" value="1"/>
</dbReference>
<evidence type="ECO:0000313" key="3">
    <source>
        <dbReference type="EMBL" id="GEM02900.1"/>
    </source>
</evidence>
<dbReference type="Proteomes" id="UP000242243">
    <property type="component" value="Unassembled WGS sequence"/>
</dbReference>
<dbReference type="Gene3D" id="3.40.50.720">
    <property type="entry name" value="NAD(P)-binding Rossmann-like Domain"/>
    <property type="match status" value="1"/>
</dbReference>
<feature type="domain" description="GFO/IDH/MocA-like oxidoreductase" evidence="2">
    <location>
        <begin position="151"/>
        <end position="248"/>
    </location>
</feature>
<sequence length="328" mass="36740">MIKLGVIGTNWITDRFLDAAHQTGELQLSAVYSRTEEKAQQFADKYEVDAIFTHLSDFFESDAFDAVYIASPTALHASQAIQAMEHKKHVLVEKPMASNVREAEKMVAVAEKEGVVLMEAMKTTHLPNFDLVKDLIEEIKPVRRVIANFCQYSSRYDRYKEGEVLNAFKPELSNGSLMDIGIYTIYPTIKLFGQPKKIQASAMMLDTGVDGSGTVLLSYDELEANMIFSKITNSALPSEIQGENGSIVIDKWSDMSGIHLVDKEGHKEERSLEQLTNSMGYEAHHFAELIKTGRTESDVNTFDTSLQTMKVLDVARRQIGVVYPADEK</sequence>
<dbReference type="GO" id="GO:0000166">
    <property type="term" value="F:nucleotide binding"/>
    <property type="evidence" value="ECO:0007669"/>
    <property type="project" value="InterPro"/>
</dbReference>
<feature type="domain" description="Gfo/Idh/MocA-like oxidoreductase N-terminal" evidence="1">
    <location>
        <begin position="2"/>
        <end position="119"/>
    </location>
</feature>
<dbReference type="Pfam" id="PF22725">
    <property type="entry name" value="GFO_IDH_MocA_C3"/>
    <property type="match status" value="1"/>
</dbReference>
<dbReference type="EMBL" id="FOXC01000066">
    <property type="protein sequence ID" value="SFP79096.1"/>
    <property type="molecule type" value="Genomic_DNA"/>
</dbReference>
<reference evidence="4 5" key="1">
    <citation type="submission" date="2016-10" db="EMBL/GenBank/DDBJ databases">
        <authorList>
            <person name="de Groot N.N."/>
        </authorList>
    </citation>
    <scope>NUCLEOTIDE SEQUENCE [LARGE SCALE GENOMIC DNA]</scope>
    <source>
        <strain evidence="4 5">DSM 17073</strain>
    </source>
</reference>
<dbReference type="OrthoDB" id="9815825at2"/>
<organism evidence="4 5">
    <name type="scientific">Halolactibacillus halophilus</name>
    <dbReference type="NCBI Taxonomy" id="306540"/>
    <lineage>
        <taxon>Bacteria</taxon>
        <taxon>Bacillati</taxon>
        <taxon>Bacillota</taxon>
        <taxon>Bacilli</taxon>
        <taxon>Bacillales</taxon>
        <taxon>Bacillaceae</taxon>
        <taxon>Halolactibacillus</taxon>
    </lineage>
</organism>
<dbReference type="EMBL" id="BJWI01000075">
    <property type="protein sequence ID" value="GEM02900.1"/>
    <property type="molecule type" value="Genomic_DNA"/>
</dbReference>